<sequence>MVRRSRTLGSKWQKTKILLRSKKLRAFVPETRIMNSGNLLTMLNKYGMVYVKPVHGTIGQGVIRVERTGSGTFVYKLGKMQRTFTTYTPMYQSLSKSKLNRVYLVQKGIHLLKYQKRIFDIRVMVQKNSHDKWEVTGYIGRVAHPKKIVTNFHNSGKPKPLEQLISAYLNPTSTQSFIKKLKTLGLRIAEQFQSYHPGFKEIGVDIGVDTKFKPWVIEVNTAPDPFIFNELKNKQMFRKALRLARNHGRFTK</sequence>
<dbReference type="SUPFAM" id="SSF56059">
    <property type="entry name" value="Glutathione synthetase ATP-binding domain-like"/>
    <property type="match status" value="1"/>
</dbReference>
<reference evidence="1 2" key="1">
    <citation type="submission" date="2024-04" db="EMBL/GenBank/DDBJ databases">
        <title>draft genome sequnece of Paenibacillus filicis.</title>
        <authorList>
            <person name="Kim D.-U."/>
        </authorList>
    </citation>
    <scope>NUCLEOTIDE SEQUENCE [LARGE SCALE GENOMIC DNA]</scope>
    <source>
        <strain evidence="1 2">KACC14197</strain>
    </source>
</reference>
<keyword evidence="2" id="KW-1185">Reference proteome</keyword>
<dbReference type="Pfam" id="PF14398">
    <property type="entry name" value="ATPgrasp_YheCD"/>
    <property type="match status" value="1"/>
</dbReference>
<protein>
    <submittedName>
        <fullName evidence="1">YheC/YheD family protein</fullName>
    </submittedName>
</protein>
<comment type="caution">
    <text evidence="1">The sequence shown here is derived from an EMBL/GenBank/DDBJ whole genome shotgun (WGS) entry which is preliminary data.</text>
</comment>
<evidence type="ECO:0000313" key="1">
    <source>
        <dbReference type="EMBL" id="MEK8130035.1"/>
    </source>
</evidence>
<organism evidence="1 2">
    <name type="scientific">Paenibacillus filicis</name>
    <dbReference type="NCBI Taxonomy" id="669464"/>
    <lineage>
        <taxon>Bacteria</taxon>
        <taxon>Bacillati</taxon>
        <taxon>Bacillota</taxon>
        <taxon>Bacilli</taxon>
        <taxon>Bacillales</taxon>
        <taxon>Paenibacillaceae</taxon>
        <taxon>Paenibacillus</taxon>
    </lineage>
</organism>
<proteinExistence type="predicted"/>
<name>A0ABU9DPQ2_9BACL</name>
<dbReference type="Gene3D" id="3.30.470.20">
    <property type="entry name" value="ATP-grasp fold, B domain"/>
    <property type="match status" value="1"/>
</dbReference>
<dbReference type="Proteomes" id="UP001469365">
    <property type="component" value="Unassembled WGS sequence"/>
</dbReference>
<accession>A0ABU9DPQ2</accession>
<dbReference type="EMBL" id="JBBPCC010000012">
    <property type="protein sequence ID" value="MEK8130035.1"/>
    <property type="molecule type" value="Genomic_DNA"/>
</dbReference>
<dbReference type="InterPro" id="IPR026838">
    <property type="entry name" value="YheC/D"/>
</dbReference>
<evidence type="ECO:0000313" key="2">
    <source>
        <dbReference type="Proteomes" id="UP001469365"/>
    </source>
</evidence>
<dbReference type="RefSeq" id="WP_341417181.1">
    <property type="nucleotide sequence ID" value="NZ_JBBPCC010000012.1"/>
</dbReference>
<gene>
    <name evidence="1" type="ORF">WMW72_19195</name>
</gene>